<dbReference type="PANTHER" id="PTHR30487:SF0">
    <property type="entry name" value="PREPILIN LEADER PEPTIDASE_N-METHYLTRANSFERASE-RELATED"/>
    <property type="match status" value="1"/>
</dbReference>
<gene>
    <name evidence="13" type="ORF">SAMN05192532_103143</name>
</gene>
<keyword evidence="9" id="KW-0378">Hydrolase</keyword>
<evidence type="ECO:0000259" key="11">
    <source>
        <dbReference type="Pfam" id="PF01478"/>
    </source>
</evidence>
<evidence type="ECO:0000256" key="3">
    <source>
        <dbReference type="ARBA" id="ARBA00022475"/>
    </source>
</evidence>
<evidence type="ECO:0000259" key="12">
    <source>
        <dbReference type="Pfam" id="PF06750"/>
    </source>
</evidence>
<dbReference type="EC" id="2.1.1.-" evidence="9"/>
<dbReference type="Pfam" id="PF01478">
    <property type="entry name" value="Peptidase_A24"/>
    <property type="match status" value="1"/>
</dbReference>
<keyword evidence="9" id="KW-0808">Transferase</keyword>
<sequence length="251" mass="27251">MEIIGAVYFFIIGLVFGSFFNVVGMRVPQQESIVAPRSHCTACGRTLSALDLVPVFSYLFLKGKCRTCGAAVSPLYPVIELITGLLYALAWVSFGWSWEFPVAILLISLLVIITVSDITAMLIPDVILLFFVIPFLLLRFTVVPLDPWWDVLAGAALGFFLLLLIAIVSKGGMGGGDIKLFAVLGVVFGWKEVLLVFFLSVFLGAMIGVAGMLLGKVKRGVPMAFGPFIAAAAILTLFFGSDIIDWYTGFY</sequence>
<keyword evidence="9" id="KW-0645">Protease</keyword>
<evidence type="ECO:0000256" key="6">
    <source>
        <dbReference type="ARBA" id="ARBA00022989"/>
    </source>
</evidence>
<dbReference type="GO" id="GO:0005886">
    <property type="term" value="C:plasma membrane"/>
    <property type="evidence" value="ECO:0007669"/>
    <property type="project" value="UniProtKB-SubCell"/>
</dbReference>
<dbReference type="AlphaFoldDB" id="A0A1I2CQU3"/>
<keyword evidence="4" id="KW-0997">Cell inner membrane</keyword>
<dbReference type="InterPro" id="IPR050882">
    <property type="entry name" value="Prepilin_peptidase/N-MTase"/>
</dbReference>
<feature type="transmembrane region" description="Helical" evidence="10">
    <location>
        <begin position="225"/>
        <end position="247"/>
    </location>
</feature>
<proteinExistence type="inferred from homology"/>
<keyword evidence="7 10" id="KW-0472">Membrane</keyword>
<feature type="transmembrane region" description="Helical" evidence="10">
    <location>
        <begin position="68"/>
        <end position="90"/>
    </location>
</feature>
<keyword evidence="5 9" id="KW-0812">Transmembrane</keyword>
<dbReference type="GO" id="GO:0006465">
    <property type="term" value="P:signal peptide processing"/>
    <property type="evidence" value="ECO:0007669"/>
    <property type="project" value="TreeGrafter"/>
</dbReference>
<feature type="domain" description="Prepilin type IV endopeptidase peptidase" evidence="11">
    <location>
        <begin position="104"/>
        <end position="209"/>
    </location>
</feature>
<comment type="function">
    <text evidence="9">Plays an essential role in type IV pili and type II pseudopili formation by proteolytically removing the leader sequence from substrate proteins and subsequently monomethylating the alpha-amino group of the newly exposed N-terminal phenylalanine.</text>
</comment>
<feature type="domain" description="Prepilin peptidase A24 N-terminal" evidence="12">
    <location>
        <begin position="11"/>
        <end position="94"/>
    </location>
</feature>
<keyword evidence="14" id="KW-1185">Reference proteome</keyword>
<evidence type="ECO:0000256" key="2">
    <source>
        <dbReference type="ARBA" id="ARBA00005801"/>
    </source>
</evidence>
<dbReference type="EC" id="3.4.23.43" evidence="9"/>
<name>A0A1I2CQU3_9BACI</name>
<evidence type="ECO:0000256" key="8">
    <source>
        <dbReference type="RuleBase" id="RU003793"/>
    </source>
</evidence>
<comment type="similarity">
    <text evidence="2 8">Belongs to the peptidase A24 family.</text>
</comment>
<dbReference type="Proteomes" id="UP000199516">
    <property type="component" value="Unassembled WGS sequence"/>
</dbReference>
<reference evidence="13 14" key="1">
    <citation type="submission" date="2016-10" db="EMBL/GenBank/DDBJ databases">
        <authorList>
            <person name="de Groot N.N."/>
        </authorList>
    </citation>
    <scope>NUCLEOTIDE SEQUENCE [LARGE SCALE GENOMIC DNA]</scope>
    <source>
        <strain evidence="13 14">DSM 23995</strain>
    </source>
</reference>
<feature type="transmembrane region" description="Helical" evidence="10">
    <location>
        <begin position="6"/>
        <end position="23"/>
    </location>
</feature>
<protein>
    <recommendedName>
        <fullName evidence="9">Prepilin leader peptidase/N-methyltransferase</fullName>
        <ecNumber evidence="9">2.1.1.-</ecNumber>
        <ecNumber evidence="9">3.4.23.43</ecNumber>
    </recommendedName>
</protein>
<dbReference type="OrthoDB" id="9789291at2"/>
<evidence type="ECO:0000256" key="5">
    <source>
        <dbReference type="ARBA" id="ARBA00022692"/>
    </source>
</evidence>
<evidence type="ECO:0000256" key="7">
    <source>
        <dbReference type="ARBA" id="ARBA00023136"/>
    </source>
</evidence>
<dbReference type="InterPro" id="IPR000045">
    <property type="entry name" value="Prepilin_IV_endopep_pep"/>
</dbReference>
<dbReference type="GO" id="GO:0004190">
    <property type="term" value="F:aspartic-type endopeptidase activity"/>
    <property type="evidence" value="ECO:0007669"/>
    <property type="project" value="UniProtKB-EC"/>
</dbReference>
<dbReference type="Gene3D" id="1.20.120.1220">
    <property type="match status" value="1"/>
</dbReference>
<feature type="transmembrane region" description="Helical" evidence="10">
    <location>
        <begin position="122"/>
        <end position="142"/>
    </location>
</feature>
<dbReference type="PANTHER" id="PTHR30487">
    <property type="entry name" value="TYPE 4 PREPILIN-LIKE PROTEINS LEADER PEPTIDE-PROCESSING ENZYME"/>
    <property type="match status" value="1"/>
</dbReference>
<dbReference type="STRING" id="930128.SAMN05192532_103143"/>
<dbReference type="GO" id="GO:0008168">
    <property type="term" value="F:methyltransferase activity"/>
    <property type="evidence" value="ECO:0007669"/>
    <property type="project" value="UniProtKB-KW"/>
</dbReference>
<keyword evidence="3" id="KW-1003">Cell membrane</keyword>
<dbReference type="InterPro" id="IPR014032">
    <property type="entry name" value="Peptidase_A24A_bac"/>
</dbReference>
<dbReference type="EMBL" id="FONT01000003">
    <property type="protein sequence ID" value="SFE70542.1"/>
    <property type="molecule type" value="Genomic_DNA"/>
</dbReference>
<evidence type="ECO:0000313" key="14">
    <source>
        <dbReference type="Proteomes" id="UP000199516"/>
    </source>
</evidence>
<keyword evidence="6 10" id="KW-1133">Transmembrane helix</keyword>
<dbReference type="Pfam" id="PF06750">
    <property type="entry name" value="A24_N_bact"/>
    <property type="match status" value="1"/>
</dbReference>
<accession>A0A1I2CQU3</accession>
<keyword evidence="9" id="KW-0511">Multifunctional enzyme</keyword>
<dbReference type="GO" id="GO:0032259">
    <property type="term" value="P:methylation"/>
    <property type="evidence" value="ECO:0007669"/>
    <property type="project" value="UniProtKB-KW"/>
</dbReference>
<dbReference type="PRINTS" id="PR00864">
    <property type="entry name" value="PREPILNPTASE"/>
</dbReference>
<evidence type="ECO:0000256" key="4">
    <source>
        <dbReference type="ARBA" id="ARBA00022519"/>
    </source>
</evidence>
<organism evidence="13 14">
    <name type="scientific">Alteribacillus iranensis</name>
    <dbReference type="NCBI Taxonomy" id="930128"/>
    <lineage>
        <taxon>Bacteria</taxon>
        <taxon>Bacillati</taxon>
        <taxon>Bacillota</taxon>
        <taxon>Bacilli</taxon>
        <taxon>Bacillales</taxon>
        <taxon>Bacillaceae</taxon>
        <taxon>Alteribacillus</taxon>
    </lineage>
</organism>
<feature type="transmembrane region" description="Helical" evidence="10">
    <location>
        <begin position="148"/>
        <end position="168"/>
    </location>
</feature>
<evidence type="ECO:0000256" key="9">
    <source>
        <dbReference type="RuleBase" id="RU003794"/>
    </source>
</evidence>
<evidence type="ECO:0000256" key="10">
    <source>
        <dbReference type="SAM" id="Phobius"/>
    </source>
</evidence>
<comment type="catalytic activity">
    <reaction evidence="9">
        <text>Typically cleaves a -Gly-|-Phe- bond to release an N-terminal, basic peptide of 5-8 residues from type IV prepilin, and then N-methylates the new N-terminal amino group, the methyl donor being S-adenosyl-L-methionine.</text>
        <dbReference type="EC" id="3.4.23.43"/>
    </reaction>
</comment>
<dbReference type="RefSeq" id="WP_091660240.1">
    <property type="nucleotide sequence ID" value="NZ_FONT01000003.1"/>
</dbReference>
<keyword evidence="9" id="KW-0489">Methyltransferase</keyword>
<comment type="subcellular location">
    <subcellularLocation>
        <location evidence="1">Cell inner membrane</location>
        <topology evidence="1">Multi-pass membrane protein</topology>
    </subcellularLocation>
    <subcellularLocation>
        <location evidence="9">Cell membrane</location>
        <topology evidence="9">Multi-pass membrane protein</topology>
    </subcellularLocation>
</comment>
<evidence type="ECO:0000313" key="13">
    <source>
        <dbReference type="EMBL" id="SFE70542.1"/>
    </source>
</evidence>
<evidence type="ECO:0000256" key="1">
    <source>
        <dbReference type="ARBA" id="ARBA00004429"/>
    </source>
</evidence>
<feature type="transmembrane region" description="Helical" evidence="10">
    <location>
        <begin position="180"/>
        <end position="213"/>
    </location>
</feature>
<dbReference type="InterPro" id="IPR010627">
    <property type="entry name" value="Prepilin_pept_A24_N"/>
</dbReference>